<proteinExistence type="predicted"/>
<keyword evidence="3" id="KW-1185">Reference proteome</keyword>
<evidence type="ECO:0000313" key="3">
    <source>
        <dbReference type="Proteomes" id="UP000689195"/>
    </source>
</evidence>
<evidence type="ECO:0000256" key="1">
    <source>
        <dbReference type="SAM" id="Phobius"/>
    </source>
</evidence>
<keyword evidence="1" id="KW-0472">Membrane</keyword>
<feature type="transmembrane region" description="Helical" evidence="1">
    <location>
        <begin position="261"/>
        <end position="285"/>
    </location>
</feature>
<protein>
    <recommendedName>
        <fullName evidence="4">Transmembrane protein</fullName>
    </recommendedName>
</protein>
<accession>A0A8S1YGK6</accession>
<reference evidence="2" key="1">
    <citation type="submission" date="2021-01" db="EMBL/GenBank/DDBJ databases">
        <authorList>
            <consortium name="Genoscope - CEA"/>
            <person name="William W."/>
        </authorList>
    </citation>
    <scope>NUCLEOTIDE SEQUENCE</scope>
</reference>
<gene>
    <name evidence="2" type="ORF">PPENT_87.1.T1750027</name>
</gene>
<keyword evidence="1" id="KW-1133">Transmembrane helix</keyword>
<dbReference type="AlphaFoldDB" id="A0A8S1YGK6"/>
<organism evidence="2 3">
    <name type="scientific">Paramecium pentaurelia</name>
    <dbReference type="NCBI Taxonomy" id="43138"/>
    <lineage>
        <taxon>Eukaryota</taxon>
        <taxon>Sar</taxon>
        <taxon>Alveolata</taxon>
        <taxon>Ciliophora</taxon>
        <taxon>Intramacronucleata</taxon>
        <taxon>Oligohymenophorea</taxon>
        <taxon>Peniculida</taxon>
        <taxon>Parameciidae</taxon>
        <taxon>Paramecium</taxon>
    </lineage>
</organism>
<evidence type="ECO:0008006" key="4">
    <source>
        <dbReference type="Google" id="ProtNLM"/>
    </source>
</evidence>
<dbReference type="Proteomes" id="UP000689195">
    <property type="component" value="Unassembled WGS sequence"/>
</dbReference>
<sequence>MGVEEDISELGMQLSPGKPIYINQILDLTQYKKVSEYIKFTTSLRRGISQEQVDGLLNQIGIIENKIEINILIIESLLMKGRIIYIHKNGLFPFLAPEIYQPIKVNGIIHLMEWIIISLLLPWREMPFILLQSYLKLELILTWQIKRTRVGNFRKFLEAIQFILLNANYQKVSKKLIVLLQKQYVKCGQQLKLTNDYLEVLRFKTEEQMVISQVQQQSVVCLQQSIIIEQKLEPQQVIQQDLSFQQVNFSSIYSLSLQLFLLYRLKLIILSFFLYIFSKTLILIIQQRTLSRMNSFTKIFLLIQEINSNKIYDETFRFKQERKNFFSFCMPVIWQN</sequence>
<keyword evidence="1" id="KW-0812">Transmembrane</keyword>
<evidence type="ECO:0000313" key="2">
    <source>
        <dbReference type="EMBL" id="CAD8213205.1"/>
    </source>
</evidence>
<comment type="caution">
    <text evidence="2">The sequence shown here is derived from an EMBL/GenBank/DDBJ whole genome shotgun (WGS) entry which is preliminary data.</text>
</comment>
<dbReference type="EMBL" id="CAJJDO010000175">
    <property type="protein sequence ID" value="CAD8213205.1"/>
    <property type="molecule type" value="Genomic_DNA"/>
</dbReference>
<name>A0A8S1YGK6_9CILI</name>